<evidence type="ECO:0000313" key="9">
    <source>
        <dbReference type="Proteomes" id="UP001525379"/>
    </source>
</evidence>
<feature type="transmembrane region" description="Helical" evidence="6">
    <location>
        <begin position="167"/>
        <end position="186"/>
    </location>
</feature>
<feature type="transmembrane region" description="Helical" evidence="6">
    <location>
        <begin position="139"/>
        <end position="161"/>
    </location>
</feature>
<accession>A0ABT2HYA6</accession>
<feature type="transmembrane region" description="Helical" evidence="6">
    <location>
        <begin position="285"/>
        <end position="311"/>
    </location>
</feature>
<organism evidence="8 9">
    <name type="scientific">Pseudoclavibacter albus</name>
    <dbReference type="NCBI Taxonomy" id="272241"/>
    <lineage>
        <taxon>Bacteria</taxon>
        <taxon>Bacillati</taxon>
        <taxon>Actinomycetota</taxon>
        <taxon>Actinomycetes</taxon>
        <taxon>Micrococcales</taxon>
        <taxon>Microbacteriaceae</taxon>
        <taxon>Pseudoclavibacter</taxon>
    </lineage>
</organism>
<evidence type="ECO:0000259" key="7">
    <source>
        <dbReference type="Pfam" id="PF00482"/>
    </source>
</evidence>
<dbReference type="Pfam" id="PF00482">
    <property type="entry name" value="T2SSF"/>
    <property type="match status" value="1"/>
</dbReference>
<proteinExistence type="predicted"/>
<evidence type="ECO:0000313" key="8">
    <source>
        <dbReference type="EMBL" id="MCT2043292.1"/>
    </source>
</evidence>
<keyword evidence="5 6" id="KW-0472">Membrane</keyword>
<keyword evidence="2" id="KW-1003">Cell membrane</keyword>
<keyword evidence="3 6" id="KW-0812">Transmembrane</keyword>
<comment type="caution">
    <text evidence="8">The sequence shown here is derived from an EMBL/GenBank/DDBJ whole genome shotgun (WGS) entry which is preliminary data.</text>
</comment>
<name>A0ABT2HYA6_9MICO</name>
<evidence type="ECO:0000256" key="4">
    <source>
        <dbReference type="ARBA" id="ARBA00022989"/>
    </source>
</evidence>
<dbReference type="EMBL" id="JALXSQ010000034">
    <property type="protein sequence ID" value="MCT2043292.1"/>
    <property type="molecule type" value="Genomic_DNA"/>
</dbReference>
<evidence type="ECO:0000256" key="3">
    <source>
        <dbReference type="ARBA" id="ARBA00022692"/>
    </source>
</evidence>
<keyword evidence="4 6" id="KW-1133">Transmembrane helix</keyword>
<dbReference type="RefSeq" id="WP_206395203.1">
    <property type="nucleotide sequence ID" value="NZ_JAFDPW010000002.1"/>
</dbReference>
<feature type="domain" description="Type II secretion system protein GspF" evidence="7">
    <location>
        <begin position="65"/>
        <end position="150"/>
    </location>
</feature>
<reference evidence="8 9" key="1">
    <citation type="submission" date="2022-04" db="EMBL/GenBank/DDBJ databases">
        <title>Human microbiome associated bacterial genomes.</title>
        <authorList>
            <person name="Sandstrom S."/>
            <person name="Salamzade R."/>
            <person name="Kalan L.R."/>
        </authorList>
    </citation>
    <scope>NUCLEOTIDE SEQUENCE [LARGE SCALE GENOMIC DNA]</scope>
    <source>
        <strain evidence="9">p3-SID1799</strain>
    </source>
</reference>
<evidence type="ECO:0000256" key="2">
    <source>
        <dbReference type="ARBA" id="ARBA00022475"/>
    </source>
</evidence>
<dbReference type="PANTHER" id="PTHR35007:SF4">
    <property type="entry name" value="CONSERVED TRANSMEMBRANE PROTEIN-RELATED"/>
    <property type="match status" value="1"/>
</dbReference>
<evidence type="ECO:0000256" key="1">
    <source>
        <dbReference type="ARBA" id="ARBA00004651"/>
    </source>
</evidence>
<keyword evidence="9" id="KW-1185">Reference proteome</keyword>
<gene>
    <name evidence="8" type="ORF">M3D15_08105</name>
</gene>
<comment type="subcellular location">
    <subcellularLocation>
        <location evidence="1">Cell membrane</location>
        <topology evidence="1">Multi-pass membrane protein</topology>
    </subcellularLocation>
</comment>
<dbReference type="PANTHER" id="PTHR35007">
    <property type="entry name" value="INTEGRAL MEMBRANE PROTEIN-RELATED"/>
    <property type="match status" value="1"/>
</dbReference>
<sequence>MSAQRHPAEHTATIVERLAILLEGGTTPASAWRHLAQLADDDGPDATFWQRLRGRVPVREATEHTVARGLARGVPLPDLLKEHPEPAWRILACAWSLAERTGSPLARCLGDLAESFRDVGLAEREVSIALAGPQMTARLVSALPLAGLGLGVMLGFGSVQTLLTNPLGIACLVLGLAFLTAGHAWNRRLVATASKRPPHPGLALDLAALGMLGGGAASEVRAGVERALSRCGIESGDLGHVDTVLALSSAAGVPATVLLRSEAALARREARTAAARRAAELGVKLMLPLGACTLPAFMLLGVAPLVISVIASTVGAR</sequence>
<protein>
    <submittedName>
        <fullName evidence="8">Type II secretion system F family protein</fullName>
    </submittedName>
</protein>
<evidence type="ECO:0000256" key="5">
    <source>
        <dbReference type="ARBA" id="ARBA00023136"/>
    </source>
</evidence>
<dbReference type="InterPro" id="IPR018076">
    <property type="entry name" value="T2SS_GspF_dom"/>
</dbReference>
<dbReference type="Proteomes" id="UP001525379">
    <property type="component" value="Unassembled WGS sequence"/>
</dbReference>
<evidence type="ECO:0000256" key="6">
    <source>
        <dbReference type="SAM" id="Phobius"/>
    </source>
</evidence>